<dbReference type="PANTHER" id="PTHR40707:SF1">
    <property type="entry name" value="DUF460 DOMAIN-CONTAINING PROTEIN"/>
    <property type="match status" value="1"/>
</dbReference>
<accession>A0A7C4JKY9</accession>
<evidence type="ECO:0000256" key="1">
    <source>
        <dbReference type="SAM" id="Coils"/>
    </source>
</evidence>
<feature type="coiled-coil region" evidence="1">
    <location>
        <begin position="435"/>
        <end position="520"/>
    </location>
</feature>
<dbReference type="EMBL" id="DTBP01000010">
    <property type="protein sequence ID" value="HGQ73596.1"/>
    <property type="molecule type" value="Genomic_DNA"/>
</dbReference>
<gene>
    <name evidence="3" type="ORF">ENT92_02165</name>
    <name evidence="2" type="ORF">ENU20_00755</name>
</gene>
<protein>
    <submittedName>
        <fullName evidence="2">DUF460 domain-containing protein</fullName>
    </submittedName>
</protein>
<proteinExistence type="predicted"/>
<dbReference type="EMBL" id="DTAN01000085">
    <property type="protein sequence ID" value="HGU65007.1"/>
    <property type="molecule type" value="Genomic_DNA"/>
</dbReference>
<dbReference type="PANTHER" id="PTHR40707">
    <property type="entry name" value="POSSIBLE NUCLEASE OF RNASE H FOLD, RUVC/YQGF FAMILY"/>
    <property type="match status" value="1"/>
</dbReference>
<evidence type="ECO:0000313" key="2">
    <source>
        <dbReference type="EMBL" id="HGQ73596.1"/>
    </source>
</evidence>
<dbReference type="AlphaFoldDB" id="A0A7C4JKY9"/>
<organism evidence="2">
    <name type="scientific">Staphylothermus marinus</name>
    <dbReference type="NCBI Taxonomy" id="2280"/>
    <lineage>
        <taxon>Archaea</taxon>
        <taxon>Thermoproteota</taxon>
        <taxon>Thermoprotei</taxon>
        <taxon>Desulfurococcales</taxon>
        <taxon>Desulfurococcaceae</taxon>
        <taxon>Staphylothermus</taxon>
    </lineage>
</organism>
<comment type="caution">
    <text evidence="2">The sequence shown here is derived from an EMBL/GenBank/DDBJ whole genome shotgun (WGS) entry which is preliminary data.</text>
</comment>
<sequence length="661" mass="75949">MTSDTVVFGIDIESGYSRVSRREPKYAVAILKNGVFIDEYRFIPLTRLIRLIWEYRPCKVATDNVLELVRGMDELVKLSTILPSDTVIVQVTGWGRELEDIRLVASKHGIQIPRGKLSPIETAKLCALLADKGIGWIVKPVADRTKILVTRGRCVAHGGMSLNRFQRSVRVSVLRVTREVKDILEKNGLEYDLIMKRSVGGLEKSVFIVYASADTVSRLVKPLNTKSVKIIVKPYVKKIPFEQLKSEATGVKGLILGLDPGITVGVALVDLDGKPVLAYSSKNLDRFDIIETVSKLGKVVIVSTDKKKPSEFVKKISSALGAELYVPEEDISVDEKEHIASLVQKQYSWIRVKDNHVRDALAAAYKAYYSIADKLRSIDAKLKDIELDIDKERIRIEVVRGKDFAQALEEALMDYIKSIISSRRVETDINMEISEENYIERIKELKARIAYLETQVRKLENEIKIRDSIIEDLKQEYRRVRFEEQMHISDRRIYALEQEISSLRREIEKKDILLNELYNKVKLFEDFIKKIINGKALAVPRIKNLCLSSINSLINEYPNINLVYVDEIYPIDSNAFNLLRKMRIAVLTLRCYGDLYKEMKVPILETRPLAVFDDFVIVARGFEKDIDNMWKIIEEIESREEFEKILKLIKSYQEERRKTLS</sequence>
<reference evidence="2" key="1">
    <citation type="journal article" date="2020" name="mSystems">
        <title>Genome- and Community-Level Interaction Insights into Carbon Utilization and Element Cycling Functions of Hydrothermarchaeota in Hydrothermal Sediment.</title>
        <authorList>
            <person name="Zhou Z."/>
            <person name="Liu Y."/>
            <person name="Xu W."/>
            <person name="Pan J."/>
            <person name="Luo Z.H."/>
            <person name="Li M."/>
        </authorList>
    </citation>
    <scope>NUCLEOTIDE SEQUENCE [LARGE SCALE GENOMIC DNA]</scope>
    <source>
        <strain evidence="3">SpSt-622</strain>
        <strain evidence="2">SpSt-648</strain>
    </source>
</reference>
<name>A0A7C4JKY9_STAMA</name>
<dbReference type="Pfam" id="PF04312">
    <property type="entry name" value="DUF460"/>
    <property type="match status" value="1"/>
</dbReference>
<dbReference type="InterPro" id="IPR007408">
    <property type="entry name" value="DUF460"/>
</dbReference>
<keyword evidence="1" id="KW-0175">Coiled coil</keyword>
<evidence type="ECO:0000313" key="3">
    <source>
        <dbReference type="EMBL" id="HGU65007.1"/>
    </source>
</evidence>